<accession>H6L9M9</accession>
<dbReference type="PANTHER" id="PTHR44329">
    <property type="entry name" value="SERINE/THREONINE-PROTEIN KINASE TNNI3K-RELATED"/>
    <property type="match status" value="1"/>
</dbReference>
<dbReference type="OrthoDB" id="1022767at2"/>
<feature type="domain" description="Protein kinase" evidence="3">
    <location>
        <begin position="15"/>
        <end position="324"/>
    </location>
</feature>
<keyword evidence="4" id="KW-0418">Kinase</keyword>
<keyword evidence="4" id="KW-0808">Transferase</keyword>
<dbReference type="HOGENOM" id="CLU_324879_0_0_10"/>
<gene>
    <name evidence="4" type="ordered locus">SGRA_0468</name>
</gene>
<feature type="coiled-coil region" evidence="1">
    <location>
        <begin position="779"/>
        <end position="864"/>
    </location>
</feature>
<protein>
    <submittedName>
        <fullName evidence="4">Serine/threonine protein kinase</fullName>
        <ecNumber evidence="4">2.7.11.-</ecNumber>
    </submittedName>
</protein>
<evidence type="ECO:0000256" key="1">
    <source>
        <dbReference type="SAM" id="Coils"/>
    </source>
</evidence>
<dbReference type="InterPro" id="IPR011009">
    <property type="entry name" value="Kinase-like_dom_sf"/>
</dbReference>
<proteinExistence type="predicted"/>
<feature type="transmembrane region" description="Helical" evidence="2">
    <location>
        <begin position="399"/>
        <end position="421"/>
    </location>
</feature>
<evidence type="ECO:0000256" key="2">
    <source>
        <dbReference type="SAM" id="Phobius"/>
    </source>
</evidence>
<dbReference type="AlphaFoldDB" id="H6L9M9"/>
<dbReference type="EMBL" id="CP002831">
    <property type="protein sequence ID" value="AFC23207.1"/>
    <property type="molecule type" value="Genomic_DNA"/>
</dbReference>
<dbReference type="RefSeq" id="WP_014373453.1">
    <property type="nucleotide sequence ID" value="NC_016940.1"/>
</dbReference>
<organism evidence="4 5">
    <name type="scientific">Saprospira grandis (strain Lewin)</name>
    <dbReference type="NCBI Taxonomy" id="984262"/>
    <lineage>
        <taxon>Bacteria</taxon>
        <taxon>Pseudomonadati</taxon>
        <taxon>Bacteroidota</taxon>
        <taxon>Saprospiria</taxon>
        <taxon>Saprospirales</taxon>
        <taxon>Saprospiraceae</taxon>
        <taxon>Saprospira</taxon>
    </lineage>
</organism>
<keyword evidence="1" id="KW-0175">Coiled coil</keyword>
<dbReference type="PROSITE" id="PS50011">
    <property type="entry name" value="PROTEIN_KINASE_DOM"/>
    <property type="match status" value="1"/>
</dbReference>
<dbReference type="STRING" id="984262.SGRA_0468"/>
<feature type="coiled-coil region" evidence="1">
    <location>
        <begin position="469"/>
        <end position="496"/>
    </location>
</feature>
<name>H6L9M9_SAPGL</name>
<dbReference type="eggNOG" id="COG0419">
    <property type="taxonomic scope" value="Bacteria"/>
</dbReference>
<evidence type="ECO:0000313" key="4">
    <source>
        <dbReference type="EMBL" id="AFC23207.1"/>
    </source>
</evidence>
<dbReference type="GO" id="GO:0004674">
    <property type="term" value="F:protein serine/threonine kinase activity"/>
    <property type="evidence" value="ECO:0007669"/>
    <property type="project" value="UniProtKB-KW"/>
</dbReference>
<keyword evidence="4" id="KW-0723">Serine/threonine-protein kinase</keyword>
<evidence type="ECO:0000259" key="3">
    <source>
        <dbReference type="PROSITE" id="PS50011"/>
    </source>
</evidence>
<dbReference type="EC" id="2.7.11.-" evidence="4"/>
<keyword evidence="2" id="KW-0472">Membrane</keyword>
<dbReference type="Pfam" id="PF00069">
    <property type="entry name" value="Pkinase"/>
    <property type="match status" value="1"/>
</dbReference>
<dbReference type="Gene3D" id="1.10.510.10">
    <property type="entry name" value="Transferase(Phosphotransferase) domain 1"/>
    <property type="match status" value="1"/>
</dbReference>
<dbReference type="SMART" id="SM00220">
    <property type="entry name" value="S_TKc"/>
    <property type="match status" value="1"/>
</dbReference>
<feature type="transmembrane region" description="Helical" evidence="2">
    <location>
        <begin position="433"/>
        <end position="458"/>
    </location>
</feature>
<sequence>MSLICYAKRTKDKVQLQEKPFASGGEGSLHRIKSPSHWRGLVAKIYHRPKRTKEREEKINLLIKHPPEELRAGQWPTFVWPRDILLTQDGRFLGFVMPFVQGKKLELLCLPKLPKKLNPSWQRLALDQKNSRELRLRIAFNLSLAIYRLHQTDRYVLVDLKPENVVLQSNGQLALVDMDSIQIKENGELKFMAPVATPEYSAPEYYKQDKPKSFAPSWDNFALAVILYKLLLGIHPYAASAASPNEQLVSLHQKIEAGLFVHHSEAQRLFKIIPPPHQGFLQFSDALQSLFIRSFVDGHNLPELRPLAEEWCWALLEELKDPELKQRFQQMLLQQGLQFKRLRRPSDILPPLEKEEKKWSDYLPRDYQLALAWKMPQLSYPKSAQQINLEINMDSWGNFILSLIATLATAVALLSSFPAIYDWMSKDLLQYPYWQIMLIIQGFFAFPILIFPVIIRGIHQLVHPKRFKWKKLKNNAQKLQNELDQWDSKLEKSKSKLVEFLKTELPPFQALERESKAIKLSYQEGLQRLDLAFEELLAQEQEHKAVIIAPILAQLQTELPELSSAHDFKSALEILRKAEQNELLAAQKEELGQEFHQFKAMAQAEKRLAFERLAAEEKRFFSYIEEQRELLQDRQKQDIQAQHNSLSRFKNLKAGYKQHLHLSARDGFSLILKLNEAGFHSMGQLDDINIPKAQFIFRDGRVLNLSDFSQNDVNLAHRFMHWLQACQKTERLTELELKRIDKFYAKEREELEAKARLAVPKFAKRKADLQQQAQDAFLAKKAQNIRQQYQEKRQQVRQAQQRFSQEMQLVLEERSPLYQALEEEAKQLQKKHKEQLNNLAHLHQHNLHQKLQEERHRLRDWQAENMAQIEITLQKKAGIEQQLSAYQP</sequence>
<keyword evidence="2" id="KW-1133">Transmembrane helix</keyword>
<dbReference type="InterPro" id="IPR051681">
    <property type="entry name" value="Ser/Thr_Kinases-Pseudokinases"/>
</dbReference>
<dbReference type="Proteomes" id="UP000007519">
    <property type="component" value="Chromosome"/>
</dbReference>
<keyword evidence="2" id="KW-0812">Transmembrane</keyword>
<dbReference type="InterPro" id="IPR000719">
    <property type="entry name" value="Prot_kinase_dom"/>
</dbReference>
<reference evidence="4 5" key="1">
    <citation type="journal article" date="2012" name="Stand. Genomic Sci.">
        <title>Complete genome sequencing and analysis of Saprospira grandis str. Lewin, a predatory marine bacterium.</title>
        <authorList>
            <person name="Saw J.H."/>
            <person name="Yuryev A."/>
            <person name="Kanbe M."/>
            <person name="Hou S."/>
            <person name="Young A.G."/>
            <person name="Aizawa S."/>
            <person name="Alam M."/>
        </authorList>
    </citation>
    <scope>NUCLEOTIDE SEQUENCE [LARGE SCALE GENOMIC DNA]</scope>
    <source>
        <strain evidence="4 5">Lewin</strain>
    </source>
</reference>
<dbReference type="GO" id="GO:0005524">
    <property type="term" value="F:ATP binding"/>
    <property type="evidence" value="ECO:0007669"/>
    <property type="project" value="InterPro"/>
</dbReference>
<evidence type="ECO:0000313" key="5">
    <source>
        <dbReference type="Proteomes" id="UP000007519"/>
    </source>
</evidence>
<dbReference type="eggNOG" id="COG4248">
    <property type="taxonomic scope" value="Bacteria"/>
</dbReference>
<dbReference type="KEGG" id="sgn:SGRA_0468"/>
<keyword evidence="5" id="KW-1185">Reference proteome</keyword>
<dbReference type="SUPFAM" id="SSF56112">
    <property type="entry name" value="Protein kinase-like (PK-like)"/>
    <property type="match status" value="1"/>
</dbReference>